<evidence type="ECO:0000313" key="11">
    <source>
        <dbReference type="Proteomes" id="UP000182427"/>
    </source>
</evidence>
<keyword evidence="3 7" id="KW-0812">Transmembrane</keyword>
<name>A0A1G7NYF4_9BACT</name>
<accession>A0A1G7NYF4</accession>
<organism evidence="10 11">
    <name type="scientific">Terriglobus roseus</name>
    <dbReference type="NCBI Taxonomy" id="392734"/>
    <lineage>
        <taxon>Bacteria</taxon>
        <taxon>Pseudomonadati</taxon>
        <taxon>Acidobacteriota</taxon>
        <taxon>Terriglobia</taxon>
        <taxon>Terriglobales</taxon>
        <taxon>Acidobacteriaceae</taxon>
        <taxon>Terriglobus</taxon>
    </lineage>
</organism>
<evidence type="ECO:0000256" key="3">
    <source>
        <dbReference type="ARBA" id="ARBA00022692"/>
    </source>
</evidence>
<protein>
    <submittedName>
        <fullName evidence="10">Putative ABC transport system permease protein</fullName>
    </submittedName>
</protein>
<dbReference type="PANTHER" id="PTHR30572:SF4">
    <property type="entry name" value="ABC TRANSPORTER PERMEASE YTRF"/>
    <property type="match status" value="1"/>
</dbReference>
<dbReference type="Proteomes" id="UP000182427">
    <property type="component" value="Chromosome I"/>
</dbReference>
<keyword evidence="4 7" id="KW-1133">Transmembrane helix</keyword>
<keyword evidence="5 7" id="KW-0472">Membrane</keyword>
<evidence type="ECO:0000256" key="7">
    <source>
        <dbReference type="SAM" id="Phobius"/>
    </source>
</evidence>
<evidence type="ECO:0000259" key="8">
    <source>
        <dbReference type="Pfam" id="PF02687"/>
    </source>
</evidence>
<dbReference type="GO" id="GO:0022857">
    <property type="term" value="F:transmembrane transporter activity"/>
    <property type="evidence" value="ECO:0007669"/>
    <property type="project" value="TreeGrafter"/>
</dbReference>
<feature type="transmembrane region" description="Helical" evidence="7">
    <location>
        <begin position="26"/>
        <end position="48"/>
    </location>
</feature>
<dbReference type="EMBL" id="LT629690">
    <property type="protein sequence ID" value="SDF78389.1"/>
    <property type="molecule type" value="Genomic_DNA"/>
</dbReference>
<evidence type="ECO:0000256" key="1">
    <source>
        <dbReference type="ARBA" id="ARBA00004651"/>
    </source>
</evidence>
<dbReference type="InterPro" id="IPR003838">
    <property type="entry name" value="ABC3_permease_C"/>
</dbReference>
<dbReference type="OrthoDB" id="9770099at2"/>
<comment type="subcellular location">
    <subcellularLocation>
        <location evidence="1">Cell membrane</location>
        <topology evidence="1">Multi-pass membrane protein</topology>
    </subcellularLocation>
</comment>
<dbReference type="AlphaFoldDB" id="A0A1G7NYF4"/>
<feature type="transmembrane region" description="Helical" evidence="7">
    <location>
        <begin position="292"/>
        <end position="319"/>
    </location>
</feature>
<dbReference type="Pfam" id="PF12704">
    <property type="entry name" value="MacB_PCD"/>
    <property type="match status" value="1"/>
</dbReference>
<keyword evidence="2" id="KW-1003">Cell membrane</keyword>
<reference evidence="11" key="1">
    <citation type="submission" date="2016-10" db="EMBL/GenBank/DDBJ databases">
        <authorList>
            <person name="Varghese N."/>
            <person name="Submissions S."/>
        </authorList>
    </citation>
    <scope>NUCLEOTIDE SEQUENCE [LARGE SCALE GENOMIC DNA]</scope>
    <source>
        <strain evidence="11">GAS232</strain>
    </source>
</reference>
<keyword evidence="11" id="KW-1185">Reference proteome</keyword>
<gene>
    <name evidence="10" type="ORF">SAMN05444167_3301</name>
</gene>
<comment type="similarity">
    <text evidence="6">Belongs to the ABC-4 integral membrane protein family.</text>
</comment>
<dbReference type="InterPro" id="IPR025857">
    <property type="entry name" value="MacB_PCD"/>
</dbReference>
<feature type="transmembrane region" description="Helical" evidence="7">
    <location>
        <begin position="379"/>
        <end position="399"/>
    </location>
</feature>
<dbReference type="Pfam" id="PF02687">
    <property type="entry name" value="FtsX"/>
    <property type="match status" value="1"/>
</dbReference>
<dbReference type="GO" id="GO:0005886">
    <property type="term" value="C:plasma membrane"/>
    <property type="evidence" value="ECO:0007669"/>
    <property type="project" value="UniProtKB-SubCell"/>
</dbReference>
<sequence>MTLADVKETIAISLDQLRANKLRSGLTVLGIVIGVLTVIIMSSVINGLNGQVNGIISQLGSNTLFVFRFEVFGKRPTLAELARKQLTYEDMMSLQDLPHVVAADAGLRYADFTFGGGGGMASAKAGTHKQDSVGLAGENFTSPEVNDWHIDRGRFFTQDEQNRAAKVVLLGHDTAEELFPDESPLGKEVTIPGMTATVIGTLEAVKGITPGKNPNDSYVYMPLTTFHNLHPEVLDYWISVKYDDAKNRSRVEEEIRERLRIRRKVTVDKDDNFVIFGSDSLSRLWAQLTDGLFLLMFALSSVGLMVGGVGVMNIMLVSVTERTREIGVRKAIGATKRTILLQFTLEAMVLCAVGGLIGISLGSLIALGMGLVVPSVLSSAWVIAAFTVSIGIGLVFGIYPAWKAANLNPIEALRYE</sequence>
<dbReference type="PANTHER" id="PTHR30572">
    <property type="entry name" value="MEMBRANE COMPONENT OF TRANSPORTER-RELATED"/>
    <property type="match status" value="1"/>
</dbReference>
<feature type="transmembrane region" description="Helical" evidence="7">
    <location>
        <begin position="340"/>
        <end position="373"/>
    </location>
</feature>
<evidence type="ECO:0000256" key="4">
    <source>
        <dbReference type="ARBA" id="ARBA00022989"/>
    </source>
</evidence>
<evidence type="ECO:0000256" key="6">
    <source>
        <dbReference type="ARBA" id="ARBA00038076"/>
    </source>
</evidence>
<evidence type="ECO:0000256" key="2">
    <source>
        <dbReference type="ARBA" id="ARBA00022475"/>
    </source>
</evidence>
<dbReference type="InterPro" id="IPR050250">
    <property type="entry name" value="Macrolide_Exporter_MacB"/>
</dbReference>
<proteinExistence type="inferred from homology"/>
<feature type="domain" description="MacB-like periplasmic core" evidence="9">
    <location>
        <begin position="24"/>
        <end position="257"/>
    </location>
</feature>
<dbReference type="RefSeq" id="WP_083346118.1">
    <property type="nucleotide sequence ID" value="NZ_LT629690.1"/>
</dbReference>
<feature type="domain" description="ABC3 transporter permease C-terminal" evidence="8">
    <location>
        <begin position="299"/>
        <end position="409"/>
    </location>
</feature>
<evidence type="ECO:0000313" key="10">
    <source>
        <dbReference type="EMBL" id="SDF78389.1"/>
    </source>
</evidence>
<evidence type="ECO:0000259" key="9">
    <source>
        <dbReference type="Pfam" id="PF12704"/>
    </source>
</evidence>
<evidence type="ECO:0000256" key="5">
    <source>
        <dbReference type="ARBA" id="ARBA00023136"/>
    </source>
</evidence>